<evidence type="ECO:0000313" key="2">
    <source>
        <dbReference type="Proteomes" id="UP000595437"/>
    </source>
</evidence>
<organism evidence="1 2">
    <name type="scientific">Caligus rogercresseyi</name>
    <name type="common">Sea louse</name>
    <dbReference type="NCBI Taxonomy" id="217165"/>
    <lineage>
        <taxon>Eukaryota</taxon>
        <taxon>Metazoa</taxon>
        <taxon>Ecdysozoa</taxon>
        <taxon>Arthropoda</taxon>
        <taxon>Crustacea</taxon>
        <taxon>Multicrustacea</taxon>
        <taxon>Hexanauplia</taxon>
        <taxon>Copepoda</taxon>
        <taxon>Siphonostomatoida</taxon>
        <taxon>Caligidae</taxon>
        <taxon>Caligus</taxon>
    </lineage>
</organism>
<proteinExistence type="predicted"/>
<accession>A0A7T8HHH0</accession>
<keyword evidence="2" id="KW-1185">Reference proteome</keyword>
<dbReference type="EMBL" id="CP045896">
    <property type="protein sequence ID" value="QQP50149.1"/>
    <property type="molecule type" value="Genomic_DNA"/>
</dbReference>
<dbReference type="OrthoDB" id="6382801at2759"/>
<dbReference type="Proteomes" id="UP000595437">
    <property type="component" value="Chromosome 7"/>
</dbReference>
<feature type="non-terminal residue" evidence="1">
    <location>
        <position position="1"/>
    </location>
</feature>
<gene>
    <name evidence="1" type="ORF">FKW44_011053</name>
</gene>
<sequence>GESPFCFSEEPPSQEEMKLMVMKKRVVPPEIIEKILRRRDPTKEAQVKRVRLAQELHRQLEELDVSRRDVES</sequence>
<feature type="non-terminal residue" evidence="1">
    <location>
        <position position="72"/>
    </location>
</feature>
<dbReference type="AlphaFoldDB" id="A0A7T8HHH0"/>
<evidence type="ECO:0000313" key="1">
    <source>
        <dbReference type="EMBL" id="QQP50149.1"/>
    </source>
</evidence>
<protein>
    <submittedName>
        <fullName evidence="1">Uncharacterized protein</fullName>
    </submittedName>
</protein>
<name>A0A7T8HHH0_CALRO</name>
<reference evidence="2" key="1">
    <citation type="submission" date="2021-01" db="EMBL/GenBank/DDBJ databases">
        <title>Caligus Genome Assembly.</title>
        <authorList>
            <person name="Gallardo-Escarate C."/>
        </authorList>
    </citation>
    <scope>NUCLEOTIDE SEQUENCE [LARGE SCALE GENOMIC DNA]</scope>
</reference>